<protein>
    <recommendedName>
        <fullName evidence="3">F-box domain-containing protein</fullName>
    </recommendedName>
</protein>
<keyword evidence="2" id="KW-1185">Reference proteome</keyword>
<proteinExistence type="predicted"/>
<accession>A0A9P5Z2U9</accession>
<dbReference type="Proteomes" id="UP000807469">
    <property type="component" value="Unassembled WGS sequence"/>
</dbReference>
<evidence type="ECO:0000313" key="2">
    <source>
        <dbReference type="Proteomes" id="UP000807469"/>
    </source>
</evidence>
<comment type="caution">
    <text evidence="1">The sequence shown here is derived from an EMBL/GenBank/DDBJ whole genome shotgun (WGS) entry which is preliminary data.</text>
</comment>
<sequence length="474" mass="55055">MPTPTGSALVPNSMPHFYKAPIDNLPYDVIREIFIHCVSTDPFREPRATLEPMLLTQICSSWRSIALESPTLWTHLYFCLTIAKIQMDGAEIIPKRQIDLLRWWKGNHNSLMPHLSLETQFRQYEETQEYLQVEESLDFILAYIASAQYISMERFYWIQIEKRMDCGDKITFPHLHTVVDNPGINYRWNPSLALVDRITKQCHSSLRYLSLSIHYFPAIPSQWAFLTHISLQEMQLSPTRWFTLICSFPKLHWGNFHIEAPFGMVDNIDTSRCTLPELADIFITFDDRDNDSFRISFIFANLYLPSLRTLSIYALTKSWKDIRSVAELRTILKSTPAITTLILGPGFLSLHQPHRIEMIHSMNDVEPIWDIATQLIHLQLEINIFSYGMRYTPKETLDIFMKKAFLSNTGWLPLKNPMCPIQKISIVGGGLLNKPLDYALASLSELSGEIPTIRFEFTSNSTRRNADEAWKYWH</sequence>
<reference evidence="1" key="1">
    <citation type="submission" date="2020-11" db="EMBL/GenBank/DDBJ databases">
        <authorList>
            <consortium name="DOE Joint Genome Institute"/>
            <person name="Ahrendt S."/>
            <person name="Riley R."/>
            <person name="Andreopoulos W."/>
            <person name="Labutti K."/>
            <person name="Pangilinan J."/>
            <person name="Ruiz-Duenas F.J."/>
            <person name="Barrasa J.M."/>
            <person name="Sanchez-Garcia M."/>
            <person name="Camarero S."/>
            <person name="Miyauchi S."/>
            <person name="Serrano A."/>
            <person name="Linde D."/>
            <person name="Babiker R."/>
            <person name="Drula E."/>
            <person name="Ayuso-Fernandez I."/>
            <person name="Pacheco R."/>
            <person name="Padilla G."/>
            <person name="Ferreira P."/>
            <person name="Barriuso J."/>
            <person name="Kellner H."/>
            <person name="Castanera R."/>
            <person name="Alfaro M."/>
            <person name="Ramirez L."/>
            <person name="Pisabarro A.G."/>
            <person name="Kuo A."/>
            <person name="Tritt A."/>
            <person name="Lipzen A."/>
            <person name="He G."/>
            <person name="Yan M."/>
            <person name="Ng V."/>
            <person name="Cullen D."/>
            <person name="Martin F."/>
            <person name="Rosso M.-N."/>
            <person name="Henrissat B."/>
            <person name="Hibbett D."/>
            <person name="Martinez A.T."/>
            <person name="Grigoriev I.V."/>
        </authorList>
    </citation>
    <scope>NUCLEOTIDE SEQUENCE</scope>
    <source>
        <strain evidence="1">CIRM-BRFM 674</strain>
    </source>
</reference>
<dbReference type="EMBL" id="MU155195">
    <property type="protein sequence ID" value="KAF9480393.1"/>
    <property type="molecule type" value="Genomic_DNA"/>
</dbReference>
<organism evidence="1 2">
    <name type="scientific">Pholiota conissans</name>
    <dbReference type="NCBI Taxonomy" id="109636"/>
    <lineage>
        <taxon>Eukaryota</taxon>
        <taxon>Fungi</taxon>
        <taxon>Dikarya</taxon>
        <taxon>Basidiomycota</taxon>
        <taxon>Agaricomycotina</taxon>
        <taxon>Agaricomycetes</taxon>
        <taxon>Agaricomycetidae</taxon>
        <taxon>Agaricales</taxon>
        <taxon>Agaricineae</taxon>
        <taxon>Strophariaceae</taxon>
        <taxon>Pholiota</taxon>
    </lineage>
</organism>
<dbReference type="Gene3D" id="1.20.1280.50">
    <property type="match status" value="1"/>
</dbReference>
<gene>
    <name evidence="1" type="ORF">BDN70DRAFT_992737</name>
</gene>
<dbReference type="OrthoDB" id="2269034at2759"/>
<evidence type="ECO:0008006" key="3">
    <source>
        <dbReference type="Google" id="ProtNLM"/>
    </source>
</evidence>
<dbReference type="AlphaFoldDB" id="A0A9P5Z2U9"/>
<name>A0A9P5Z2U9_9AGAR</name>
<evidence type="ECO:0000313" key="1">
    <source>
        <dbReference type="EMBL" id="KAF9480393.1"/>
    </source>
</evidence>